<evidence type="ECO:0000313" key="9">
    <source>
        <dbReference type="EMBL" id="PYC48948.1"/>
    </source>
</evidence>
<dbReference type="Gene3D" id="3.30.2010.10">
    <property type="entry name" value="Metalloproteases ('zincins'), catalytic domain"/>
    <property type="match status" value="1"/>
</dbReference>
<comment type="cofactor">
    <cofactor evidence="6">
        <name>Zn(2+)</name>
        <dbReference type="ChEBI" id="CHEBI:29105"/>
    </cofactor>
    <text evidence="6">Binds 1 zinc ion per subunit.</text>
</comment>
<evidence type="ECO:0000256" key="7">
    <source>
        <dbReference type="SAM" id="MobiDB-lite"/>
    </source>
</evidence>
<reference evidence="9 10" key="1">
    <citation type="submission" date="2018-05" db="EMBL/GenBank/DDBJ databases">
        <title>Oceanovita maritima gen. nov., sp. nov., a marine bacterium in the family Rhodobacteraceae isolated from surface seawater of Lundu port Xiamen, China.</title>
        <authorList>
            <person name="Hetharua B.H."/>
            <person name="Min D."/>
            <person name="Liao H."/>
            <person name="Tian Y."/>
        </authorList>
    </citation>
    <scope>NUCLEOTIDE SEQUENCE [LARGE SCALE GENOMIC DNA]</scope>
    <source>
        <strain evidence="9 10">FSX-11</strain>
    </source>
</reference>
<dbReference type="InterPro" id="IPR051156">
    <property type="entry name" value="Mito/Outer_Membr_Metalloprot"/>
</dbReference>
<dbReference type="GO" id="GO:0046872">
    <property type="term" value="F:metal ion binding"/>
    <property type="evidence" value="ECO:0007669"/>
    <property type="project" value="UniProtKB-KW"/>
</dbReference>
<dbReference type="RefSeq" id="WP_110794526.1">
    <property type="nucleotide sequence ID" value="NZ_KZ826481.1"/>
</dbReference>
<evidence type="ECO:0000256" key="5">
    <source>
        <dbReference type="ARBA" id="ARBA00023049"/>
    </source>
</evidence>
<dbReference type="GO" id="GO:0004222">
    <property type="term" value="F:metalloendopeptidase activity"/>
    <property type="evidence" value="ECO:0007669"/>
    <property type="project" value="InterPro"/>
</dbReference>
<name>A0A2V4MXC9_9RHOB</name>
<evidence type="ECO:0000256" key="6">
    <source>
        <dbReference type="RuleBase" id="RU003983"/>
    </source>
</evidence>
<dbReference type="AlphaFoldDB" id="A0A2V4MXC9"/>
<keyword evidence="2" id="KW-0479">Metal-binding</keyword>
<protein>
    <submittedName>
        <fullName evidence="9">Peptidase M48</fullName>
    </submittedName>
</protein>
<evidence type="ECO:0000256" key="2">
    <source>
        <dbReference type="ARBA" id="ARBA00022723"/>
    </source>
</evidence>
<dbReference type="InterPro" id="IPR001915">
    <property type="entry name" value="Peptidase_M48"/>
</dbReference>
<sequence length="238" mass="25203">MRAFALLALPLLVACVEPTTTPRPGGSTTAPAATSSNAAHLTPSQANREFVRVVQTIEPIAEAECRRRAPRSNCDFLIVIDDRPNQPPNAFQTLDDTGRPVIAFNLGLIAMAHNADELAFVLGHEAAHHINGHIARTQANAATGALIFAGLAALTGAGENEVRAAQDIGATVGARSYSKDFELEADALGTRITARAGYDPVRGAAFFTRIPDPGNRFLGTHPPNAARIETVRREAAKL</sequence>
<dbReference type="CDD" id="cd07324">
    <property type="entry name" value="M48C_Oma1-like"/>
    <property type="match status" value="1"/>
</dbReference>
<keyword evidence="4 6" id="KW-0862">Zinc</keyword>
<feature type="compositionally biased region" description="Low complexity" evidence="7">
    <location>
        <begin position="20"/>
        <end position="39"/>
    </location>
</feature>
<dbReference type="OrthoDB" id="7338723at2"/>
<evidence type="ECO:0000313" key="10">
    <source>
        <dbReference type="Proteomes" id="UP000248012"/>
    </source>
</evidence>
<evidence type="ECO:0000256" key="3">
    <source>
        <dbReference type="ARBA" id="ARBA00022801"/>
    </source>
</evidence>
<evidence type="ECO:0000259" key="8">
    <source>
        <dbReference type="Pfam" id="PF01435"/>
    </source>
</evidence>
<evidence type="ECO:0000256" key="4">
    <source>
        <dbReference type="ARBA" id="ARBA00022833"/>
    </source>
</evidence>
<keyword evidence="10" id="KW-1185">Reference proteome</keyword>
<proteinExistence type="inferred from homology"/>
<dbReference type="PANTHER" id="PTHR22726:SF1">
    <property type="entry name" value="METALLOENDOPEPTIDASE OMA1, MITOCHONDRIAL"/>
    <property type="match status" value="1"/>
</dbReference>
<dbReference type="PANTHER" id="PTHR22726">
    <property type="entry name" value="METALLOENDOPEPTIDASE OMA1"/>
    <property type="match status" value="1"/>
</dbReference>
<feature type="domain" description="Peptidase M48" evidence="8">
    <location>
        <begin position="72"/>
        <end position="234"/>
    </location>
</feature>
<keyword evidence="5 6" id="KW-0482">Metalloprotease</keyword>
<dbReference type="EMBL" id="QFVT01000002">
    <property type="protein sequence ID" value="PYC48948.1"/>
    <property type="molecule type" value="Genomic_DNA"/>
</dbReference>
<comment type="caution">
    <text evidence="9">The sequence shown here is derived from an EMBL/GenBank/DDBJ whole genome shotgun (WGS) entry which is preliminary data.</text>
</comment>
<dbReference type="GO" id="GO:0016020">
    <property type="term" value="C:membrane"/>
    <property type="evidence" value="ECO:0007669"/>
    <property type="project" value="TreeGrafter"/>
</dbReference>
<dbReference type="Pfam" id="PF01435">
    <property type="entry name" value="Peptidase_M48"/>
    <property type="match status" value="1"/>
</dbReference>
<accession>A0A2V4MXC9</accession>
<dbReference type="PROSITE" id="PS51257">
    <property type="entry name" value="PROKAR_LIPOPROTEIN"/>
    <property type="match status" value="1"/>
</dbReference>
<keyword evidence="3 6" id="KW-0378">Hydrolase</keyword>
<gene>
    <name evidence="9" type="ORF">DI396_02430</name>
</gene>
<evidence type="ECO:0000256" key="1">
    <source>
        <dbReference type="ARBA" id="ARBA00022670"/>
    </source>
</evidence>
<organism evidence="9 10">
    <name type="scientific">Litorivita pollutaquae</name>
    <dbReference type="NCBI Taxonomy" id="2200892"/>
    <lineage>
        <taxon>Bacteria</taxon>
        <taxon>Pseudomonadati</taxon>
        <taxon>Pseudomonadota</taxon>
        <taxon>Alphaproteobacteria</taxon>
        <taxon>Rhodobacterales</taxon>
        <taxon>Paracoccaceae</taxon>
        <taxon>Litorivita</taxon>
    </lineage>
</organism>
<dbReference type="Proteomes" id="UP000248012">
    <property type="component" value="Unassembled WGS sequence"/>
</dbReference>
<keyword evidence="1 6" id="KW-0645">Protease</keyword>
<comment type="similarity">
    <text evidence="6">Belongs to the peptidase M48 family.</text>
</comment>
<dbReference type="GO" id="GO:0051603">
    <property type="term" value="P:proteolysis involved in protein catabolic process"/>
    <property type="evidence" value="ECO:0007669"/>
    <property type="project" value="TreeGrafter"/>
</dbReference>
<feature type="region of interest" description="Disordered" evidence="7">
    <location>
        <begin position="20"/>
        <end position="41"/>
    </location>
</feature>